<evidence type="ECO:0000256" key="1">
    <source>
        <dbReference type="ARBA" id="ARBA00006049"/>
    </source>
</evidence>
<dbReference type="PROSITE" id="PS50222">
    <property type="entry name" value="EF_HAND_2"/>
    <property type="match status" value="3"/>
</dbReference>
<keyword evidence="4" id="KW-0677">Repeat</keyword>
<evidence type="ECO:0000256" key="5">
    <source>
        <dbReference type="ARBA" id="ARBA00022837"/>
    </source>
</evidence>
<feature type="domain" description="EF-hand" evidence="7">
    <location>
        <begin position="61"/>
        <end position="96"/>
    </location>
</feature>
<evidence type="ECO:0000256" key="4">
    <source>
        <dbReference type="ARBA" id="ARBA00022737"/>
    </source>
</evidence>
<organism evidence="8 9">
    <name type="scientific">Meganyctiphanes norvegica</name>
    <name type="common">Northern krill</name>
    <name type="synonym">Thysanopoda norvegica</name>
    <dbReference type="NCBI Taxonomy" id="48144"/>
    <lineage>
        <taxon>Eukaryota</taxon>
        <taxon>Metazoa</taxon>
        <taxon>Ecdysozoa</taxon>
        <taxon>Arthropoda</taxon>
        <taxon>Crustacea</taxon>
        <taxon>Multicrustacea</taxon>
        <taxon>Malacostraca</taxon>
        <taxon>Eumalacostraca</taxon>
        <taxon>Eucarida</taxon>
        <taxon>Euphausiacea</taxon>
        <taxon>Euphausiidae</taxon>
        <taxon>Meganyctiphanes</taxon>
    </lineage>
</organism>
<comment type="caution">
    <text evidence="8">The sequence shown here is derived from an EMBL/GenBank/DDBJ whole genome shotgun (WGS) entry which is preliminary data.</text>
</comment>
<feature type="domain" description="EF-hand" evidence="7">
    <location>
        <begin position="142"/>
        <end position="177"/>
    </location>
</feature>
<dbReference type="InterPro" id="IPR011992">
    <property type="entry name" value="EF-hand-dom_pair"/>
</dbReference>
<dbReference type="SUPFAM" id="SSF47473">
    <property type="entry name" value="EF-hand"/>
    <property type="match status" value="1"/>
</dbReference>
<dbReference type="InterPro" id="IPR002048">
    <property type="entry name" value="EF_hand_dom"/>
</dbReference>
<reference evidence="8 9" key="1">
    <citation type="submission" date="2024-05" db="EMBL/GenBank/DDBJ databases">
        <authorList>
            <person name="Wallberg A."/>
        </authorList>
    </citation>
    <scope>NUCLEOTIDE SEQUENCE [LARGE SCALE GENOMIC DNA]</scope>
</reference>
<evidence type="ECO:0000256" key="2">
    <source>
        <dbReference type="ARBA" id="ARBA00022707"/>
    </source>
</evidence>
<name>A0AAV2Q456_MEGNR</name>
<evidence type="ECO:0000256" key="6">
    <source>
        <dbReference type="ARBA" id="ARBA00023288"/>
    </source>
</evidence>
<dbReference type="Pfam" id="PF13499">
    <property type="entry name" value="EF-hand_7"/>
    <property type="match status" value="1"/>
</dbReference>
<proteinExistence type="inferred from homology"/>
<evidence type="ECO:0000313" key="9">
    <source>
        <dbReference type="Proteomes" id="UP001497623"/>
    </source>
</evidence>
<dbReference type="InterPro" id="IPR028846">
    <property type="entry name" value="Recoverin"/>
</dbReference>
<keyword evidence="9" id="KW-1185">Reference proteome</keyword>
<dbReference type="Gene3D" id="1.10.238.10">
    <property type="entry name" value="EF-hand"/>
    <property type="match status" value="1"/>
</dbReference>
<keyword evidence="6" id="KW-0449">Lipoprotein</keyword>
<evidence type="ECO:0000259" key="7">
    <source>
        <dbReference type="PROSITE" id="PS50222"/>
    </source>
</evidence>
<evidence type="ECO:0000313" key="8">
    <source>
        <dbReference type="EMBL" id="CAL4068630.1"/>
    </source>
</evidence>
<comment type="similarity">
    <text evidence="1">Belongs to the recoverin family.</text>
</comment>
<dbReference type="PANTHER" id="PTHR23055">
    <property type="entry name" value="CALCIUM BINDING PROTEINS"/>
    <property type="match status" value="1"/>
</dbReference>
<dbReference type="CDD" id="cd00051">
    <property type="entry name" value="EFh"/>
    <property type="match status" value="2"/>
</dbReference>
<dbReference type="FunFam" id="1.10.238.10:FF:000009">
    <property type="entry name" value="Visinin-like protein 1"/>
    <property type="match status" value="1"/>
</dbReference>
<keyword evidence="5" id="KW-0106">Calcium</keyword>
<gene>
    <name evidence="8" type="ORF">MNOR_LOCUS7394</name>
</gene>
<dbReference type="AlphaFoldDB" id="A0AAV2Q456"/>
<protein>
    <recommendedName>
        <fullName evidence="7">EF-hand domain-containing protein</fullName>
    </recommendedName>
</protein>
<accession>A0AAV2Q456</accession>
<dbReference type="GO" id="GO:0005509">
    <property type="term" value="F:calcium ion binding"/>
    <property type="evidence" value="ECO:0007669"/>
    <property type="project" value="InterPro"/>
</dbReference>
<dbReference type="Proteomes" id="UP001497623">
    <property type="component" value="Unassembled WGS sequence"/>
</dbReference>
<dbReference type="PANTHER" id="PTHR23055:SF178">
    <property type="entry name" value="NEUROCALCIN HOMOLOG"/>
    <property type="match status" value="1"/>
</dbReference>
<sequence>MGKHNSKEAQPKVLQSLRSDTEFTGDEIMEIFNEFQKDCPSGRLSLEDFKKLHGAHFSEGEAAKYAEHVFRSFDANGDQTVDFREFLCAMSVMTRGTLEAKLRLMFTIYNLDGNEYISRDEMLEIVQTIFKMIDKESEEVTTPEEYTDNVFNNMDKNADNKISLEEFIEGAKSDPSLIKLMAIPEALKET</sequence>
<keyword evidence="3" id="KW-0479">Metal-binding</keyword>
<dbReference type="EMBL" id="CAXKWB010003239">
    <property type="protein sequence ID" value="CAL4068630.1"/>
    <property type="molecule type" value="Genomic_DNA"/>
</dbReference>
<evidence type="ECO:0000256" key="3">
    <source>
        <dbReference type="ARBA" id="ARBA00022723"/>
    </source>
</evidence>
<dbReference type="InterPro" id="IPR018247">
    <property type="entry name" value="EF_Hand_1_Ca_BS"/>
</dbReference>
<dbReference type="PRINTS" id="PR00450">
    <property type="entry name" value="RECOVERIN"/>
</dbReference>
<dbReference type="SMART" id="SM00054">
    <property type="entry name" value="EFh"/>
    <property type="match status" value="4"/>
</dbReference>
<dbReference type="PROSITE" id="PS00018">
    <property type="entry name" value="EF_HAND_1"/>
    <property type="match status" value="2"/>
</dbReference>
<feature type="domain" description="EF-hand" evidence="7">
    <location>
        <begin position="97"/>
        <end position="132"/>
    </location>
</feature>
<keyword evidence="2" id="KW-0519">Myristate</keyword>